<dbReference type="eggNOG" id="COG1583">
    <property type="taxonomic scope" value="Bacteria"/>
</dbReference>
<dbReference type="GO" id="GO:0051607">
    <property type="term" value="P:defense response to virus"/>
    <property type="evidence" value="ECO:0007669"/>
    <property type="project" value="UniProtKB-KW"/>
</dbReference>
<dbReference type="STRING" id="561177.ANHYDRO_01513"/>
<dbReference type="Gene3D" id="3.30.70.1900">
    <property type="match status" value="1"/>
</dbReference>
<dbReference type="PANTHER" id="PTHR36984">
    <property type="entry name" value="CRISPR-ASSOCIATED ENDORIBONUCLEASE CAS6 1"/>
    <property type="match status" value="1"/>
</dbReference>
<reference evidence="2 3" key="1">
    <citation type="submission" date="2008-09" db="EMBL/GenBank/DDBJ databases">
        <authorList>
            <person name="Fulton L."/>
            <person name="Clifton S."/>
            <person name="Fulton B."/>
            <person name="Xu J."/>
            <person name="Minx P."/>
            <person name="Pepin K.H."/>
            <person name="Johnson M."/>
            <person name="Thiruvilangam P."/>
            <person name="Bhonagiri V."/>
            <person name="Nash W.E."/>
            <person name="Mardis E.R."/>
            <person name="Wilson R.K."/>
        </authorList>
    </citation>
    <scope>NUCLEOTIDE SEQUENCE [LARGE SCALE GENOMIC DNA]</scope>
    <source>
        <strain evidence="2 3">DSM 7454</strain>
    </source>
</reference>
<keyword evidence="1" id="KW-0051">Antiviral defense</keyword>
<dbReference type="GO" id="GO:0016788">
    <property type="term" value="F:hydrolase activity, acting on ester bonds"/>
    <property type="evidence" value="ECO:0007669"/>
    <property type="project" value="InterPro"/>
</dbReference>
<dbReference type="AlphaFoldDB" id="B6WA87"/>
<evidence type="ECO:0000256" key="1">
    <source>
        <dbReference type="ARBA" id="ARBA00023118"/>
    </source>
</evidence>
<sequence length="234" mass="27885">MKGDEKMKVYELKIRTFLLEDIDSCDSLEFISKSIISYLSEDEKFLNMHKAKNYKSYCHDNLYPIKKFYKKNMVYQYRIRSVDEEFVNYILNGFSDYKDKVFKNLTVDVRIIPKSPISKLFTLNPVVIKNDFGYWKENLTLEEFEKRFTDNLIKKYKYFVDEKVEEGKFYTSLKFLNEEPIAFKFKNIKLLGDKLELEINMDKRSQDLAYFALGVTFSENAAYGAGFLGYKYLI</sequence>
<evidence type="ECO:0000313" key="3">
    <source>
        <dbReference type="Proteomes" id="UP000005451"/>
    </source>
</evidence>
<reference evidence="2 3" key="2">
    <citation type="submission" date="2008-10" db="EMBL/GenBank/DDBJ databases">
        <title>Draft genome sequence of Anaerococcus hydrogenalis (DSM 7454).</title>
        <authorList>
            <person name="Sudarsanam P."/>
            <person name="Ley R."/>
            <person name="Guruge J."/>
            <person name="Turnbaugh P.J."/>
            <person name="Mahowald M."/>
            <person name="Liep D."/>
            <person name="Gordon J."/>
        </authorList>
    </citation>
    <scope>NUCLEOTIDE SEQUENCE [LARGE SCALE GENOMIC DNA]</scope>
    <source>
        <strain evidence="2 3">DSM 7454</strain>
    </source>
</reference>
<name>B6WA87_9FIRM</name>
<comment type="caution">
    <text evidence="2">The sequence shown here is derived from an EMBL/GenBank/DDBJ whole genome shotgun (WGS) entry which is preliminary data.</text>
</comment>
<accession>B6WA87</accession>
<dbReference type="InterPro" id="IPR010156">
    <property type="entry name" value="CRISPR-assoc_prot_Cas6"/>
</dbReference>
<evidence type="ECO:0000313" key="2">
    <source>
        <dbReference type="EMBL" id="EEB35645.1"/>
    </source>
</evidence>
<protein>
    <submittedName>
        <fullName evidence="2">Putative CRISPR-associated endoribonuclease Cas6</fullName>
    </submittedName>
</protein>
<dbReference type="Proteomes" id="UP000005451">
    <property type="component" value="Unassembled WGS sequence"/>
</dbReference>
<dbReference type="EMBL" id="ABXA01000037">
    <property type="protein sequence ID" value="EEB35645.1"/>
    <property type="molecule type" value="Genomic_DNA"/>
</dbReference>
<proteinExistence type="predicted"/>
<gene>
    <name evidence="2" type="ORF">ANHYDRO_01513</name>
</gene>
<organism evidence="2 3">
    <name type="scientific">Anaerococcus hydrogenalis DSM 7454</name>
    <dbReference type="NCBI Taxonomy" id="561177"/>
    <lineage>
        <taxon>Bacteria</taxon>
        <taxon>Bacillati</taxon>
        <taxon>Bacillota</taxon>
        <taxon>Tissierellia</taxon>
        <taxon>Tissierellales</taxon>
        <taxon>Peptoniphilaceae</taxon>
        <taxon>Anaerococcus</taxon>
    </lineage>
</organism>
<dbReference type="PANTHER" id="PTHR36984:SF1">
    <property type="entry name" value="CRISPR-ASSOCIATED ENDORIBONUCLEASE CAS6 1"/>
    <property type="match status" value="1"/>
</dbReference>